<feature type="domain" description="F-box" evidence="1">
    <location>
        <begin position="14"/>
        <end position="48"/>
    </location>
</feature>
<comment type="caution">
    <text evidence="3">The sequence shown here is derived from an EMBL/GenBank/DDBJ whole genome shotgun (WGS) entry which is preliminary data.</text>
</comment>
<dbReference type="Pfam" id="PF00646">
    <property type="entry name" value="F-box"/>
    <property type="match status" value="1"/>
</dbReference>
<dbReference type="InterPro" id="IPR036047">
    <property type="entry name" value="F-box-like_dom_sf"/>
</dbReference>
<reference evidence="3 4" key="1">
    <citation type="submission" date="2023-10" db="EMBL/GenBank/DDBJ databases">
        <title>Genome-Wide Identification Analysis in wild type Solanum Pinnatisectum Reveals Some Genes Defensing Phytophthora Infestans.</title>
        <authorList>
            <person name="Sun C."/>
        </authorList>
    </citation>
    <scope>NUCLEOTIDE SEQUENCE [LARGE SCALE GENOMIC DNA]</scope>
    <source>
        <strain evidence="3">LQN</strain>
        <tissue evidence="3">Leaf</tissue>
    </source>
</reference>
<keyword evidence="4" id="KW-1185">Reference proteome</keyword>
<dbReference type="PANTHER" id="PTHR31672">
    <property type="entry name" value="BNACNNG10540D PROTEIN"/>
    <property type="match status" value="1"/>
</dbReference>
<evidence type="ECO:0000313" key="4">
    <source>
        <dbReference type="Proteomes" id="UP001311915"/>
    </source>
</evidence>
<dbReference type="Proteomes" id="UP001311915">
    <property type="component" value="Unassembled WGS sequence"/>
</dbReference>
<evidence type="ECO:0000313" key="3">
    <source>
        <dbReference type="EMBL" id="KAK4727033.1"/>
    </source>
</evidence>
<dbReference type="InterPro" id="IPR050796">
    <property type="entry name" value="SCF_F-box_component"/>
</dbReference>
<evidence type="ECO:0000259" key="1">
    <source>
        <dbReference type="Pfam" id="PF00646"/>
    </source>
</evidence>
<dbReference type="AlphaFoldDB" id="A0AAV9LNT3"/>
<dbReference type="InterPro" id="IPR001810">
    <property type="entry name" value="F-box_dom"/>
</dbReference>
<dbReference type="InterPro" id="IPR017451">
    <property type="entry name" value="F-box-assoc_interact_dom"/>
</dbReference>
<proteinExistence type="predicted"/>
<feature type="domain" description="F-box associated beta-propeller type 1" evidence="2">
    <location>
        <begin position="81"/>
        <end position="308"/>
    </location>
</feature>
<gene>
    <name evidence="3" type="ORF">R3W88_031950</name>
</gene>
<organism evidence="3 4">
    <name type="scientific">Solanum pinnatisectum</name>
    <name type="common">tansyleaf nightshade</name>
    <dbReference type="NCBI Taxonomy" id="50273"/>
    <lineage>
        <taxon>Eukaryota</taxon>
        <taxon>Viridiplantae</taxon>
        <taxon>Streptophyta</taxon>
        <taxon>Embryophyta</taxon>
        <taxon>Tracheophyta</taxon>
        <taxon>Spermatophyta</taxon>
        <taxon>Magnoliopsida</taxon>
        <taxon>eudicotyledons</taxon>
        <taxon>Gunneridae</taxon>
        <taxon>Pentapetalae</taxon>
        <taxon>asterids</taxon>
        <taxon>lamiids</taxon>
        <taxon>Solanales</taxon>
        <taxon>Solanaceae</taxon>
        <taxon>Solanoideae</taxon>
        <taxon>Solaneae</taxon>
        <taxon>Solanum</taxon>
    </lineage>
</organism>
<evidence type="ECO:0000259" key="2">
    <source>
        <dbReference type="Pfam" id="PF07734"/>
    </source>
</evidence>
<name>A0AAV9LNT3_9SOLN</name>
<dbReference type="InterPro" id="IPR006527">
    <property type="entry name" value="F-box-assoc_dom_typ1"/>
</dbReference>
<dbReference type="NCBIfam" id="TIGR01640">
    <property type="entry name" value="F_box_assoc_1"/>
    <property type="match status" value="1"/>
</dbReference>
<dbReference type="SUPFAM" id="SSF81383">
    <property type="entry name" value="F-box domain"/>
    <property type="match status" value="1"/>
</dbReference>
<dbReference type="EMBL" id="JAWPEI010000005">
    <property type="protein sequence ID" value="KAK4727033.1"/>
    <property type="molecule type" value="Genomic_DNA"/>
</dbReference>
<accession>A0AAV9LNT3</accession>
<dbReference type="PANTHER" id="PTHR31672:SF13">
    <property type="entry name" value="F-BOX PROTEIN CPR30-LIKE"/>
    <property type="match status" value="1"/>
</dbReference>
<dbReference type="Pfam" id="PF07734">
    <property type="entry name" value="FBA_1"/>
    <property type="match status" value="1"/>
</dbReference>
<protein>
    <submittedName>
        <fullName evidence="3">Uncharacterized protein</fullName>
    </submittedName>
</protein>
<sequence>MNPYLRKNSNFGYDEIACILSKLPVESLQHFKIVHKSWCSIINDPNFIKMQIKESSSNVHNKNTLNFIENNSISYMNSQVVPLQPPNFHMSQDVSYPLVSSCNGLLYMVYSLKIFIWNPTIRKYKIVKNLNHLKRVKRYESTLYGFAYDSISDDYKIIATFVFNAKDSCHIVGIYSVKNQSWKKIDTIPAGYRLFDQNAVSFDGTRLTLMATRSLKGKGGSDFNEFFIISLIRADEKFIVTPVPSQYCGSQMKMSIFSNRLYLSGFVEMDFLVCSREKDGEWWTWTSVMKIPTLGSLIGLGNHNFYLDDIIFLKKNENILWRKMDGGFLEYDVRKKK</sequence>